<proteinExistence type="predicted"/>
<dbReference type="PROSITE" id="PS50262">
    <property type="entry name" value="G_PROTEIN_RECEP_F1_2"/>
    <property type="match status" value="1"/>
</dbReference>
<feature type="domain" description="G-protein coupled receptors family 1 profile" evidence="6">
    <location>
        <begin position="33"/>
        <end position="306"/>
    </location>
</feature>
<protein>
    <recommendedName>
        <fullName evidence="6">G-protein coupled receptors family 1 profile domain-containing protein</fullName>
    </recommendedName>
</protein>
<keyword evidence="3 5" id="KW-1133">Transmembrane helix</keyword>
<evidence type="ECO:0000256" key="2">
    <source>
        <dbReference type="ARBA" id="ARBA00022692"/>
    </source>
</evidence>
<evidence type="ECO:0000313" key="9">
    <source>
        <dbReference type="Proteomes" id="UP000663860"/>
    </source>
</evidence>
<dbReference type="PANTHER" id="PTHR46641">
    <property type="entry name" value="FMRFAMIDE RECEPTOR-RELATED"/>
    <property type="match status" value="1"/>
</dbReference>
<reference evidence="7" key="1">
    <citation type="submission" date="2021-02" db="EMBL/GenBank/DDBJ databases">
        <authorList>
            <person name="Nowell W R."/>
        </authorList>
    </citation>
    <scope>NUCLEOTIDE SEQUENCE</scope>
</reference>
<feature type="transmembrane region" description="Helical" evidence="5">
    <location>
        <begin position="140"/>
        <end position="158"/>
    </location>
</feature>
<dbReference type="PANTHER" id="PTHR46641:SF18">
    <property type="entry name" value="G-PROTEIN COUPLED RECEPTORS FAMILY 1 PROFILE DOMAIN-CONTAINING PROTEIN"/>
    <property type="match status" value="1"/>
</dbReference>
<dbReference type="InterPro" id="IPR017452">
    <property type="entry name" value="GPCR_Rhodpsn_7TM"/>
</dbReference>
<evidence type="ECO:0000259" key="6">
    <source>
        <dbReference type="PROSITE" id="PS50262"/>
    </source>
</evidence>
<comment type="subcellular location">
    <subcellularLocation>
        <location evidence="1">Membrane</location>
    </subcellularLocation>
</comment>
<keyword evidence="4 5" id="KW-0472">Membrane</keyword>
<keyword evidence="2 5" id="KW-0812">Transmembrane</keyword>
<evidence type="ECO:0000313" key="8">
    <source>
        <dbReference type="EMBL" id="CAF1030501.1"/>
    </source>
</evidence>
<feature type="transmembrane region" description="Helical" evidence="5">
    <location>
        <begin position="20"/>
        <end position="40"/>
    </location>
</feature>
<dbReference type="Gene3D" id="1.20.1070.10">
    <property type="entry name" value="Rhodopsin 7-helix transmembrane proteins"/>
    <property type="match status" value="1"/>
</dbReference>
<dbReference type="AlphaFoldDB" id="A0A814CKV0"/>
<accession>A0A814CKV0</accession>
<dbReference type="SUPFAM" id="SSF81321">
    <property type="entry name" value="Family A G protein-coupled receptor-like"/>
    <property type="match status" value="1"/>
</dbReference>
<evidence type="ECO:0000256" key="3">
    <source>
        <dbReference type="ARBA" id="ARBA00022989"/>
    </source>
</evidence>
<feature type="transmembrane region" description="Helical" evidence="5">
    <location>
        <begin position="184"/>
        <end position="207"/>
    </location>
</feature>
<feature type="transmembrane region" description="Helical" evidence="5">
    <location>
        <begin position="242"/>
        <end position="263"/>
    </location>
</feature>
<dbReference type="EMBL" id="CAJNOG010000166">
    <property type="protein sequence ID" value="CAF1030501.1"/>
    <property type="molecule type" value="Genomic_DNA"/>
</dbReference>
<feature type="transmembrane region" description="Helical" evidence="5">
    <location>
        <begin position="52"/>
        <end position="76"/>
    </location>
</feature>
<evidence type="ECO:0000313" key="7">
    <source>
        <dbReference type="EMBL" id="CAF0945965.1"/>
    </source>
</evidence>
<dbReference type="Proteomes" id="UP000663860">
    <property type="component" value="Unassembled WGS sequence"/>
</dbReference>
<feature type="transmembrane region" description="Helical" evidence="5">
    <location>
        <begin position="283"/>
        <end position="306"/>
    </location>
</feature>
<sequence>MSSNTTFINYLNHLSSDLNRYLSIGILLFGTVGNILNCLALSQRPLRSNPCVFFFLASSIASIITLISGVLVRLLSDWSLSLDLTNTINWLCKVRVYVLFNSRTIASWLIMLATCDRWLSSSVHAHYRQMSTLKNAQRNIIVVIFLSSIAYAQIFYCYEANLTNAPLQCNGKNTWCRLLINSEFVSITVLIPSMTMFIFGILTILNIRKVTLRPNQSGIKTGNVQIINNKEHPQRLKKSDRYLLLMLLIQVILLTLFSLPQAILNLYNNITLYETESPLNAAINNFILNLFLLLTYVTNGMPFYIYTLSGGTIFRKALRDSVQGCIHKLTGRRR</sequence>
<evidence type="ECO:0000256" key="1">
    <source>
        <dbReference type="ARBA" id="ARBA00004370"/>
    </source>
</evidence>
<dbReference type="GO" id="GO:0016020">
    <property type="term" value="C:membrane"/>
    <property type="evidence" value="ECO:0007669"/>
    <property type="project" value="UniProtKB-SubCell"/>
</dbReference>
<gene>
    <name evidence="7" type="ORF">IZO911_LOCUS14712</name>
    <name evidence="8" type="ORF">JYZ213_LOCUS17571</name>
</gene>
<evidence type="ECO:0000256" key="5">
    <source>
        <dbReference type="SAM" id="Phobius"/>
    </source>
</evidence>
<dbReference type="InterPro" id="IPR052954">
    <property type="entry name" value="GPCR-Ligand_Int"/>
</dbReference>
<organism evidence="7 9">
    <name type="scientific">Adineta steineri</name>
    <dbReference type="NCBI Taxonomy" id="433720"/>
    <lineage>
        <taxon>Eukaryota</taxon>
        <taxon>Metazoa</taxon>
        <taxon>Spiralia</taxon>
        <taxon>Gnathifera</taxon>
        <taxon>Rotifera</taxon>
        <taxon>Eurotatoria</taxon>
        <taxon>Bdelloidea</taxon>
        <taxon>Adinetida</taxon>
        <taxon>Adinetidae</taxon>
        <taxon>Adineta</taxon>
    </lineage>
</organism>
<name>A0A814CKV0_9BILA</name>
<dbReference type="EMBL" id="CAJNOE010000124">
    <property type="protein sequence ID" value="CAF0945965.1"/>
    <property type="molecule type" value="Genomic_DNA"/>
</dbReference>
<comment type="caution">
    <text evidence="7">The sequence shown here is derived from an EMBL/GenBank/DDBJ whole genome shotgun (WGS) entry which is preliminary data.</text>
</comment>
<dbReference type="Proteomes" id="UP000663845">
    <property type="component" value="Unassembled WGS sequence"/>
</dbReference>
<evidence type="ECO:0000256" key="4">
    <source>
        <dbReference type="ARBA" id="ARBA00023136"/>
    </source>
</evidence>